<reference evidence="2" key="1">
    <citation type="journal article" date="2020" name="Stud. Mycol.">
        <title>101 Dothideomycetes genomes: a test case for predicting lifestyles and emergence of pathogens.</title>
        <authorList>
            <person name="Haridas S."/>
            <person name="Albert R."/>
            <person name="Binder M."/>
            <person name="Bloem J."/>
            <person name="Labutti K."/>
            <person name="Salamov A."/>
            <person name="Andreopoulos B."/>
            <person name="Baker S."/>
            <person name="Barry K."/>
            <person name="Bills G."/>
            <person name="Bluhm B."/>
            <person name="Cannon C."/>
            <person name="Castanera R."/>
            <person name="Culley D."/>
            <person name="Daum C."/>
            <person name="Ezra D."/>
            <person name="Gonzalez J."/>
            <person name="Henrissat B."/>
            <person name="Kuo A."/>
            <person name="Liang C."/>
            <person name="Lipzen A."/>
            <person name="Lutzoni F."/>
            <person name="Magnuson J."/>
            <person name="Mondo S."/>
            <person name="Nolan M."/>
            <person name="Ohm R."/>
            <person name="Pangilinan J."/>
            <person name="Park H.-J."/>
            <person name="Ramirez L."/>
            <person name="Alfaro M."/>
            <person name="Sun H."/>
            <person name="Tritt A."/>
            <person name="Yoshinaga Y."/>
            <person name="Zwiers L.-H."/>
            <person name="Turgeon B."/>
            <person name="Goodwin S."/>
            <person name="Spatafora J."/>
            <person name="Crous P."/>
            <person name="Grigoriev I."/>
        </authorList>
    </citation>
    <scope>NUCLEOTIDE SEQUENCE</scope>
    <source>
        <strain evidence="2">CBS 207.26</strain>
    </source>
</reference>
<proteinExistence type="predicted"/>
<evidence type="ECO:0000313" key="3">
    <source>
        <dbReference type="Proteomes" id="UP000800200"/>
    </source>
</evidence>
<dbReference type="Pfam" id="PF12796">
    <property type="entry name" value="Ank_2"/>
    <property type="match status" value="1"/>
</dbReference>
<keyword evidence="3" id="KW-1185">Reference proteome</keyword>
<evidence type="ECO:0000256" key="1">
    <source>
        <dbReference type="PROSITE-ProRule" id="PRU00023"/>
    </source>
</evidence>
<dbReference type="PROSITE" id="PS50088">
    <property type="entry name" value="ANK_REPEAT"/>
    <property type="match status" value="1"/>
</dbReference>
<name>A0A6A6DLP3_9PEZI</name>
<feature type="non-terminal residue" evidence="2">
    <location>
        <position position="1"/>
    </location>
</feature>
<dbReference type="Proteomes" id="UP000800200">
    <property type="component" value="Unassembled WGS sequence"/>
</dbReference>
<dbReference type="PROSITE" id="PS50297">
    <property type="entry name" value="ANK_REP_REGION"/>
    <property type="match status" value="1"/>
</dbReference>
<dbReference type="EMBL" id="ML994662">
    <property type="protein sequence ID" value="KAF2179913.1"/>
    <property type="molecule type" value="Genomic_DNA"/>
</dbReference>
<organism evidence="2 3">
    <name type="scientific">Zopfia rhizophila CBS 207.26</name>
    <dbReference type="NCBI Taxonomy" id="1314779"/>
    <lineage>
        <taxon>Eukaryota</taxon>
        <taxon>Fungi</taxon>
        <taxon>Dikarya</taxon>
        <taxon>Ascomycota</taxon>
        <taxon>Pezizomycotina</taxon>
        <taxon>Dothideomycetes</taxon>
        <taxon>Dothideomycetes incertae sedis</taxon>
        <taxon>Zopfiaceae</taxon>
        <taxon>Zopfia</taxon>
    </lineage>
</organism>
<keyword evidence="1" id="KW-0040">ANK repeat</keyword>
<feature type="repeat" description="ANK" evidence="1">
    <location>
        <begin position="23"/>
        <end position="55"/>
    </location>
</feature>
<gene>
    <name evidence="2" type="ORF">K469DRAFT_594216</name>
</gene>
<dbReference type="Gene3D" id="1.25.40.20">
    <property type="entry name" value="Ankyrin repeat-containing domain"/>
    <property type="match status" value="1"/>
</dbReference>
<protein>
    <submittedName>
        <fullName evidence="2">Uncharacterized protein</fullName>
    </submittedName>
</protein>
<dbReference type="InterPro" id="IPR036770">
    <property type="entry name" value="Ankyrin_rpt-contain_sf"/>
</dbReference>
<sequence>GHEVVVKLLMDKVPEVDSKGKKDGRTLLLWAAERGHWTIFNLLVEKGAEVGLKDSNGRRCCCGRQNRATRLWSSYWWRKA</sequence>
<dbReference type="AlphaFoldDB" id="A0A6A6DLP3"/>
<dbReference type="SUPFAM" id="SSF48403">
    <property type="entry name" value="Ankyrin repeat"/>
    <property type="match status" value="1"/>
</dbReference>
<dbReference type="OrthoDB" id="341259at2759"/>
<evidence type="ECO:0000313" key="2">
    <source>
        <dbReference type="EMBL" id="KAF2179913.1"/>
    </source>
</evidence>
<dbReference type="InterPro" id="IPR002110">
    <property type="entry name" value="Ankyrin_rpt"/>
</dbReference>
<accession>A0A6A6DLP3</accession>